<sequence>MEMTMLARLMHDHKHIAILLKVLKAKYTKLAAGEAINYNVVRDIVEYMQSYAEHSHHPLEEVISEFYWNKLGRAHINEKLTSEHLKLGEASASLMATLNLILNDIVVSKEQLVADLESYVRMQQSHMEYEESTVFPKWKEVITDDDWKAVAVICNERLIDDPLFNENDKALFEELREYLETAE</sequence>
<keyword evidence="3" id="KW-1185">Reference proteome</keyword>
<evidence type="ECO:0000259" key="1">
    <source>
        <dbReference type="Pfam" id="PF01814"/>
    </source>
</evidence>
<dbReference type="PANTHER" id="PTHR39966">
    <property type="entry name" value="BLL2471 PROTEIN-RELATED"/>
    <property type="match status" value="1"/>
</dbReference>
<dbReference type="Gene3D" id="1.20.120.520">
    <property type="entry name" value="nmb1532 protein domain like"/>
    <property type="match status" value="1"/>
</dbReference>
<reference evidence="2 3" key="1">
    <citation type="submission" date="2021-01" db="EMBL/GenBank/DDBJ databases">
        <title>Genome sequence of Shewanella schlegeliana JCM 11561.</title>
        <authorList>
            <person name="Zhang H."/>
            <person name="Li C."/>
        </authorList>
    </citation>
    <scope>NUCLEOTIDE SEQUENCE [LARGE SCALE GENOMIC DNA]</scope>
    <source>
        <strain evidence="2 3">JCM 11561</strain>
    </source>
</reference>
<organism evidence="2 3">
    <name type="scientific">Shewanella schlegeliana</name>
    <dbReference type="NCBI Taxonomy" id="190308"/>
    <lineage>
        <taxon>Bacteria</taxon>
        <taxon>Pseudomonadati</taxon>
        <taxon>Pseudomonadota</taxon>
        <taxon>Gammaproteobacteria</taxon>
        <taxon>Alteromonadales</taxon>
        <taxon>Shewanellaceae</taxon>
        <taxon>Shewanella</taxon>
    </lineage>
</organism>
<accession>A0ABS1SUB4</accession>
<gene>
    <name evidence="2" type="ORF">JMA39_03235</name>
</gene>
<dbReference type="EMBL" id="JAESVD010000002">
    <property type="protein sequence ID" value="MBL4912147.1"/>
    <property type="molecule type" value="Genomic_DNA"/>
</dbReference>
<feature type="domain" description="Hemerythrin-like" evidence="1">
    <location>
        <begin position="5"/>
        <end position="137"/>
    </location>
</feature>
<evidence type="ECO:0000313" key="3">
    <source>
        <dbReference type="Proteomes" id="UP000604898"/>
    </source>
</evidence>
<protein>
    <submittedName>
        <fullName evidence="2">Hemerythrin domain-containing protein</fullName>
    </submittedName>
</protein>
<comment type="caution">
    <text evidence="2">The sequence shown here is derived from an EMBL/GenBank/DDBJ whole genome shotgun (WGS) entry which is preliminary data.</text>
</comment>
<dbReference type="PANTHER" id="PTHR39966:SF1">
    <property type="entry name" value="HEMERYTHRIN-LIKE DOMAIN-CONTAINING PROTEIN"/>
    <property type="match status" value="1"/>
</dbReference>
<proteinExistence type="predicted"/>
<evidence type="ECO:0000313" key="2">
    <source>
        <dbReference type="EMBL" id="MBL4912147.1"/>
    </source>
</evidence>
<dbReference type="InterPro" id="IPR012312">
    <property type="entry name" value="Hemerythrin-like"/>
</dbReference>
<dbReference type="Pfam" id="PF01814">
    <property type="entry name" value="Hemerythrin"/>
    <property type="match status" value="1"/>
</dbReference>
<dbReference type="Proteomes" id="UP000604898">
    <property type="component" value="Unassembled WGS sequence"/>
</dbReference>
<name>A0ABS1SUB4_9GAMM</name>